<evidence type="ECO:0000313" key="13">
    <source>
        <dbReference type="Proteomes" id="UP000476837"/>
    </source>
</evidence>
<reference evidence="12 13" key="1">
    <citation type="submission" date="2018-07" db="EMBL/GenBank/DDBJ databases">
        <title>Genome sequence of Roseomonas fauriae ATCC 49958.</title>
        <authorList>
            <person name="Sant'Anna F.H."/>
            <person name="Baldani J.I."/>
            <person name="Zilli J.E."/>
            <person name="Reis V.M."/>
            <person name="Hartmann A."/>
            <person name="Cruz L."/>
            <person name="de Souza E.M."/>
            <person name="de Oliveira Pedrosa F."/>
            <person name="Passaglia L.M.P."/>
        </authorList>
    </citation>
    <scope>NUCLEOTIDE SEQUENCE [LARGE SCALE GENOMIC DNA]</scope>
    <source>
        <strain evidence="12 13">ATCC 49958</strain>
    </source>
</reference>
<keyword evidence="2" id="KW-0813">Transport</keyword>
<evidence type="ECO:0000256" key="9">
    <source>
        <dbReference type="SAM" id="MobiDB-lite"/>
    </source>
</evidence>
<accession>A0A6L3B1G1</accession>
<comment type="cofactor">
    <cofactor evidence="1">
        <name>heme c</name>
        <dbReference type="ChEBI" id="CHEBI:61717"/>
    </cofactor>
</comment>
<keyword evidence="10" id="KW-0812">Transmembrane</keyword>
<keyword evidence="4" id="KW-0679">Respiratory chain</keyword>
<gene>
    <name evidence="12" type="ORF">DS837_10665</name>
</gene>
<evidence type="ECO:0000256" key="8">
    <source>
        <dbReference type="PROSITE-ProRule" id="PRU00433"/>
    </source>
</evidence>
<name>A0A6L3B1G1_AZOBR</name>
<dbReference type="EMBL" id="QOKV01000005">
    <property type="protein sequence ID" value="KAA0686154.1"/>
    <property type="molecule type" value="Genomic_DNA"/>
</dbReference>
<dbReference type="GO" id="GO:0020037">
    <property type="term" value="F:heme binding"/>
    <property type="evidence" value="ECO:0007669"/>
    <property type="project" value="InterPro"/>
</dbReference>
<dbReference type="InterPro" id="IPR009056">
    <property type="entry name" value="Cyt_c-like_dom"/>
</dbReference>
<sequence length="154" mass="16516">MTRVLKIGLGAGAAIMVGVAVVAWAFADSGTRADPGDAEQVALGRTVYAEYCASCHGADLKGQPEWRSRQPNGRLPAPPHDESGHTWHHPDDALFGIVKQGLGPYAPAGYESDMPAFGGVLNDEQIWAVLAYIKSTWPSEIQQRHATLSEQPPK</sequence>
<dbReference type="InterPro" id="IPR008168">
    <property type="entry name" value="Cyt_C_IC"/>
</dbReference>
<organism evidence="12 13">
    <name type="scientific">Azospirillum brasilense</name>
    <dbReference type="NCBI Taxonomy" id="192"/>
    <lineage>
        <taxon>Bacteria</taxon>
        <taxon>Pseudomonadati</taxon>
        <taxon>Pseudomonadota</taxon>
        <taxon>Alphaproteobacteria</taxon>
        <taxon>Rhodospirillales</taxon>
        <taxon>Azospirillaceae</taxon>
        <taxon>Azospirillum</taxon>
    </lineage>
</organism>
<evidence type="ECO:0000256" key="3">
    <source>
        <dbReference type="ARBA" id="ARBA00022617"/>
    </source>
</evidence>
<evidence type="ECO:0000256" key="2">
    <source>
        <dbReference type="ARBA" id="ARBA00022448"/>
    </source>
</evidence>
<dbReference type="RefSeq" id="WP_149164726.1">
    <property type="nucleotide sequence ID" value="NZ_QOKV01000005.1"/>
</dbReference>
<dbReference type="InterPro" id="IPR036909">
    <property type="entry name" value="Cyt_c-like_dom_sf"/>
</dbReference>
<evidence type="ECO:0000256" key="10">
    <source>
        <dbReference type="SAM" id="Phobius"/>
    </source>
</evidence>
<evidence type="ECO:0000256" key="5">
    <source>
        <dbReference type="ARBA" id="ARBA00022723"/>
    </source>
</evidence>
<evidence type="ECO:0000256" key="1">
    <source>
        <dbReference type="ARBA" id="ARBA00001926"/>
    </source>
</evidence>
<evidence type="ECO:0000313" key="12">
    <source>
        <dbReference type="EMBL" id="KAA0686154.1"/>
    </source>
</evidence>
<keyword evidence="7 8" id="KW-0408">Iron</keyword>
<protein>
    <submittedName>
        <fullName evidence="12">Cytochrome c</fullName>
    </submittedName>
</protein>
<dbReference type="InterPro" id="IPR051459">
    <property type="entry name" value="Cytochrome_c-type_DH"/>
</dbReference>
<evidence type="ECO:0000256" key="6">
    <source>
        <dbReference type="ARBA" id="ARBA00022982"/>
    </source>
</evidence>
<dbReference type="GO" id="GO:0005506">
    <property type="term" value="F:iron ion binding"/>
    <property type="evidence" value="ECO:0007669"/>
    <property type="project" value="InterPro"/>
</dbReference>
<dbReference type="PANTHER" id="PTHR35008:SF4">
    <property type="entry name" value="BLL4482 PROTEIN"/>
    <property type="match status" value="1"/>
</dbReference>
<feature type="compositionally biased region" description="Basic and acidic residues" evidence="9">
    <location>
        <begin position="79"/>
        <end position="89"/>
    </location>
</feature>
<dbReference type="PRINTS" id="PR00605">
    <property type="entry name" value="CYTCHROMECIC"/>
</dbReference>
<dbReference type="Gene3D" id="1.10.760.10">
    <property type="entry name" value="Cytochrome c-like domain"/>
    <property type="match status" value="1"/>
</dbReference>
<feature type="transmembrane region" description="Helical" evidence="10">
    <location>
        <begin position="7"/>
        <end position="27"/>
    </location>
</feature>
<dbReference type="PROSITE" id="PS51007">
    <property type="entry name" value="CYTC"/>
    <property type="match status" value="1"/>
</dbReference>
<keyword evidence="5 8" id="KW-0479">Metal-binding</keyword>
<proteinExistence type="predicted"/>
<evidence type="ECO:0000256" key="7">
    <source>
        <dbReference type="ARBA" id="ARBA00023004"/>
    </source>
</evidence>
<keyword evidence="3 8" id="KW-0349">Heme</keyword>
<dbReference type="Pfam" id="PF00034">
    <property type="entry name" value="Cytochrom_C"/>
    <property type="match status" value="1"/>
</dbReference>
<keyword evidence="10" id="KW-0472">Membrane</keyword>
<keyword evidence="6" id="KW-0249">Electron transport</keyword>
<keyword evidence="10" id="KW-1133">Transmembrane helix</keyword>
<dbReference type="PANTHER" id="PTHR35008">
    <property type="entry name" value="BLL4482 PROTEIN-RELATED"/>
    <property type="match status" value="1"/>
</dbReference>
<evidence type="ECO:0000259" key="11">
    <source>
        <dbReference type="PROSITE" id="PS51007"/>
    </source>
</evidence>
<dbReference type="AlphaFoldDB" id="A0A6L3B1G1"/>
<dbReference type="SUPFAM" id="SSF46626">
    <property type="entry name" value="Cytochrome c"/>
    <property type="match status" value="1"/>
</dbReference>
<feature type="region of interest" description="Disordered" evidence="9">
    <location>
        <begin position="63"/>
        <end position="89"/>
    </location>
</feature>
<evidence type="ECO:0000256" key="4">
    <source>
        <dbReference type="ARBA" id="ARBA00022660"/>
    </source>
</evidence>
<dbReference type="Proteomes" id="UP000476837">
    <property type="component" value="Unassembled WGS sequence"/>
</dbReference>
<comment type="caution">
    <text evidence="12">The sequence shown here is derived from an EMBL/GenBank/DDBJ whole genome shotgun (WGS) entry which is preliminary data.</text>
</comment>
<dbReference type="GO" id="GO:0009055">
    <property type="term" value="F:electron transfer activity"/>
    <property type="evidence" value="ECO:0007669"/>
    <property type="project" value="InterPro"/>
</dbReference>
<feature type="domain" description="Cytochrome c" evidence="11">
    <location>
        <begin position="39"/>
        <end position="137"/>
    </location>
</feature>